<comment type="cofactor">
    <cofactor evidence="1">
        <name>FAD</name>
        <dbReference type="ChEBI" id="CHEBI:57692"/>
    </cofactor>
</comment>
<evidence type="ECO:0000256" key="3">
    <source>
        <dbReference type="ARBA" id="ARBA00022827"/>
    </source>
</evidence>
<gene>
    <name evidence="5" type="ORF">BN1224_DC9_AR_00080</name>
</gene>
<proteinExistence type="predicted"/>
<sequence length="506" mass="58367">MADILVIGANPTGLILANMLIQHGISVKVIDHRASPEDPSFLDCRKLPVILSCSSLELLHNSEMLGDFIQANHKIFGARYHWKKRTLLFKFSQATDSPVPFSLSTTYQSLEQHLIDEFLKRGGVIDWSTRPVTLVDNSIFIESTKVSQNFENREIYNPKWIIACEADNNLDIRDLVKSQLRARRINREVIFINCDEGEPFEEDHIHLLPITKNFLNFVFYNPQEKTKQLCLPQGTHSISPKLKQKLLYTYNLVISDENFHIKTSHHAFPPEHGNVLFLGSLSNTLLLSYLNGINTNIHAAFNLAWKLLPVLKKAALKHLVITKEQEDGNILPYISPTTEKRAKKLPFSRFYTPALMYYFLKGCRKFNTTGEEYYYPPHQALKYRSSDIIKMSPQDKEIHGPGPGMRAIDARLENGSFLLDPLKSSKHLLIFFKDIPDLKEALQEEYGEWIEICNVKEPRILKLYHANPNSLFIIRPDRYIGYRTHTFKLHELISYLLRIFASEKTS</sequence>
<dbReference type="InterPro" id="IPR050641">
    <property type="entry name" value="RIFMO-like"/>
</dbReference>
<dbReference type="GO" id="GO:0016709">
    <property type="term" value="F:oxidoreductase activity, acting on paired donors, with incorporation or reduction of molecular oxygen, NAD(P)H as one donor, and incorporation of one atom of oxygen"/>
    <property type="evidence" value="ECO:0007669"/>
    <property type="project" value="UniProtKB-ARBA"/>
</dbReference>
<dbReference type="PANTHER" id="PTHR43004:SF19">
    <property type="entry name" value="BINDING MONOOXYGENASE, PUTATIVE (JCVI)-RELATED"/>
    <property type="match status" value="1"/>
</dbReference>
<dbReference type="AlphaFoldDB" id="A0A0F7WS54"/>
<reference evidence="5" key="1">
    <citation type="submission" date="2015-05" db="EMBL/GenBank/DDBJ databases">
        <authorList>
            <person name="Rattei Thomas"/>
        </authorList>
    </citation>
    <scope>NUCLEOTIDE SEQUENCE</scope>
    <source>
        <strain evidence="5">DC9</strain>
    </source>
</reference>
<evidence type="ECO:0000256" key="2">
    <source>
        <dbReference type="ARBA" id="ARBA00022630"/>
    </source>
</evidence>
<feature type="domain" description="FAD-binding" evidence="4">
    <location>
        <begin position="2"/>
        <end position="165"/>
    </location>
</feature>
<name>A0A0F7WS54_CHLPN</name>
<dbReference type="PRINTS" id="PR00420">
    <property type="entry name" value="RNGMNOXGNASE"/>
</dbReference>
<dbReference type="InterPro" id="IPR002938">
    <property type="entry name" value="FAD-bd"/>
</dbReference>
<dbReference type="EMBL" id="LN847025">
    <property type="protein sequence ID" value="CRI42276.1"/>
    <property type="molecule type" value="Genomic_DNA"/>
</dbReference>
<dbReference type="GO" id="GO:0071949">
    <property type="term" value="F:FAD binding"/>
    <property type="evidence" value="ECO:0007669"/>
    <property type="project" value="InterPro"/>
</dbReference>
<evidence type="ECO:0000259" key="4">
    <source>
        <dbReference type="Pfam" id="PF01494"/>
    </source>
</evidence>
<dbReference type="SUPFAM" id="SSF51905">
    <property type="entry name" value="FAD/NAD(P)-binding domain"/>
    <property type="match status" value="1"/>
</dbReference>
<keyword evidence="2" id="KW-0285">Flavoprotein</keyword>
<accession>A0A0F7WS54</accession>
<protein>
    <submittedName>
        <fullName evidence="5">FAD binding protein</fullName>
    </submittedName>
</protein>
<dbReference type="Gene3D" id="3.30.70.2450">
    <property type="match status" value="1"/>
</dbReference>
<evidence type="ECO:0000256" key="1">
    <source>
        <dbReference type="ARBA" id="ARBA00001974"/>
    </source>
</evidence>
<dbReference type="InterPro" id="IPR036188">
    <property type="entry name" value="FAD/NAD-bd_sf"/>
</dbReference>
<organism evidence="5">
    <name type="scientific">Chlamydia pneumoniae</name>
    <name type="common">Chlamydophila pneumoniae</name>
    <dbReference type="NCBI Taxonomy" id="83558"/>
    <lineage>
        <taxon>Bacteria</taxon>
        <taxon>Pseudomonadati</taxon>
        <taxon>Chlamydiota</taxon>
        <taxon>Chlamydiia</taxon>
        <taxon>Chlamydiales</taxon>
        <taxon>Chlamydiaceae</taxon>
        <taxon>Chlamydia/Chlamydophila group</taxon>
        <taxon>Chlamydia</taxon>
    </lineage>
</organism>
<keyword evidence="3" id="KW-0274">FAD</keyword>
<evidence type="ECO:0000313" key="5">
    <source>
        <dbReference type="EMBL" id="CRI42276.1"/>
    </source>
</evidence>
<dbReference type="Gene3D" id="3.50.50.60">
    <property type="entry name" value="FAD/NAD(P)-binding domain"/>
    <property type="match status" value="1"/>
</dbReference>
<dbReference type="Pfam" id="PF01494">
    <property type="entry name" value="FAD_binding_3"/>
    <property type="match status" value="1"/>
</dbReference>
<dbReference type="PANTHER" id="PTHR43004">
    <property type="entry name" value="TRK SYSTEM POTASSIUM UPTAKE PROTEIN"/>
    <property type="match status" value="1"/>
</dbReference>